<dbReference type="SMART" id="SM00903">
    <property type="entry name" value="Flavin_Reduct"/>
    <property type="match status" value="1"/>
</dbReference>
<dbReference type="Pfam" id="PF01613">
    <property type="entry name" value="Flavin_Reduct"/>
    <property type="match status" value="1"/>
</dbReference>
<keyword evidence="1 3" id="KW-0560">Oxidoreductase</keyword>
<dbReference type="PANTHER" id="PTHR30466">
    <property type="entry name" value="FLAVIN REDUCTASE"/>
    <property type="match status" value="1"/>
</dbReference>
<organism evidence="3 4">
    <name type="scientific">Dactylosporangium vinaceum</name>
    <dbReference type="NCBI Taxonomy" id="53362"/>
    <lineage>
        <taxon>Bacteria</taxon>
        <taxon>Bacillati</taxon>
        <taxon>Actinomycetota</taxon>
        <taxon>Actinomycetes</taxon>
        <taxon>Micromonosporales</taxon>
        <taxon>Micromonosporaceae</taxon>
        <taxon>Dactylosporangium</taxon>
    </lineage>
</organism>
<sequence length="170" mass="17131">MSTLVPVTGDALRCTARGVPTGVTIVTSGHGATLHGMTVNSFATLSLAPPLVAFSIREGCRLRSRLAAGAAFVVSVLADDQAELARRFADSSRPDGLDGVGTVALDEGGVTAGGAIAGAIGYFSCRTRSLTGVGDHTLVVGEVVGCGVLGNRPPLLFAGGRFHRLGPALC</sequence>
<gene>
    <name evidence="3" type="ORF">ACFFTR_52495</name>
</gene>
<dbReference type="EC" id="1.-.-.-" evidence="3"/>
<dbReference type="PANTHER" id="PTHR30466:SF1">
    <property type="entry name" value="FMN REDUCTASE (NADH) RUTF"/>
    <property type="match status" value="1"/>
</dbReference>
<dbReference type="Gene3D" id="2.30.110.10">
    <property type="entry name" value="Electron Transport, Fmn-binding Protein, Chain A"/>
    <property type="match status" value="1"/>
</dbReference>
<feature type="domain" description="Flavin reductase like" evidence="2">
    <location>
        <begin position="16"/>
        <end position="164"/>
    </location>
</feature>
<dbReference type="InterPro" id="IPR012349">
    <property type="entry name" value="Split_barrel_FMN-bd"/>
</dbReference>
<dbReference type="EMBL" id="JBHMCA010000090">
    <property type="protein sequence ID" value="MFB9451737.1"/>
    <property type="molecule type" value="Genomic_DNA"/>
</dbReference>
<dbReference type="SUPFAM" id="SSF50475">
    <property type="entry name" value="FMN-binding split barrel"/>
    <property type="match status" value="1"/>
</dbReference>
<reference evidence="3 4" key="1">
    <citation type="submission" date="2024-09" db="EMBL/GenBank/DDBJ databases">
        <authorList>
            <person name="Sun Q."/>
            <person name="Mori K."/>
        </authorList>
    </citation>
    <scope>NUCLEOTIDE SEQUENCE [LARGE SCALE GENOMIC DNA]</scope>
    <source>
        <strain evidence="3 4">JCM 3307</strain>
    </source>
</reference>
<dbReference type="InterPro" id="IPR050268">
    <property type="entry name" value="NADH-dep_flavin_reductase"/>
</dbReference>
<dbReference type="Proteomes" id="UP001589608">
    <property type="component" value="Unassembled WGS sequence"/>
</dbReference>
<protein>
    <submittedName>
        <fullName evidence="3">Flavin reductase family protein</fullName>
        <ecNumber evidence="3">1.-.-.-</ecNumber>
    </submittedName>
</protein>
<name>A0ABV5MS88_9ACTN</name>
<dbReference type="RefSeq" id="WP_223104046.1">
    <property type="nucleotide sequence ID" value="NZ_CP061913.1"/>
</dbReference>
<evidence type="ECO:0000313" key="3">
    <source>
        <dbReference type="EMBL" id="MFB9451737.1"/>
    </source>
</evidence>
<dbReference type="GO" id="GO:0016491">
    <property type="term" value="F:oxidoreductase activity"/>
    <property type="evidence" value="ECO:0007669"/>
    <property type="project" value="UniProtKB-KW"/>
</dbReference>
<comment type="caution">
    <text evidence="3">The sequence shown here is derived from an EMBL/GenBank/DDBJ whole genome shotgun (WGS) entry which is preliminary data.</text>
</comment>
<evidence type="ECO:0000259" key="2">
    <source>
        <dbReference type="SMART" id="SM00903"/>
    </source>
</evidence>
<accession>A0ABV5MS88</accession>
<dbReference type="InterPro" id="IPR002563">
    <property type="entry name" value="Flavin_Rdtase-like_dom"/>
</dbReference>
<proteinExistence type="predicted"/>
<evidence type="ECO:0000256" key="1">
    <source>
        <dbReference type="ARBA" id="ARBA00023002"/>
    </source>
</evidence>
<keyword evidence="4" id="KW-1185">Reference proteome</keyword>
<evidence type="ECO:0000313" key="4">
    <source>
        <dbReference type="Proteomes" id="UP001589608"/>
    </source>
</evidence>